<sequence length="92" mass="10425">MKKVSNVEVKKRSRKLTTLFESFGPYNGMEGKIETIWITEIATDNVHLVGHTKGYMQVLVIASEILLGTRTTVKITSVGRWSVFGKLMHSHY</sequence>
<protein>
    <recommendedName>
        <fullName evidence="2">TRAM domain-containing protein</fullName>
    </recommendedName>
</protein>
<evidence type="ECO:0000259" key="2">
    <source>
        <dbReference type="PROSITE" id="PS50926"/>
    </source>
</evidence>
<dbReference type="Pfam" id="PF01938">
    <property type="entry name" value="TRAM"/>
    <property type="match status" value="1"/>
</dbReference>
<dbReference type="OrthoDB" id="1730074at2759"/>
<keyword evidence="1" id="KW-0808">Transferase</keyword>
<proteinExistence type="predicted"/>
<dbReference type="InterPro" id="IPR002792">
    <property type="entry name" value="TRAM_dom"/>
</dbReference>
<organism evidence="3 4">
    <name type="scientific">Zostera marina</name>
    <name type="common">Eelgrass</name>
    <dbReference type="NCBI Taxonomy" id="29655"/>
    <lineage>
        <taxon>Eukaryota</taxon>
        <taxon>Viridiplantae</taxon>
        <taxon>Streptophyta</taxon>
        <taxon>Embryophyta</taxon>
        <taxon>Tracheophyta</taxon>
        <taxon>Spermatophyta</taxon>
        <taxon>Magnoliopsida</taxon>
        <taxon>Liliopsida</taxon>
        <taxon>Zosteraceae</taxon>
        <taxon>Zostera</taxon>
    </lineage>
</organism>
<dbReference type="Proteomes" id="UP000036987">
    <property type="component" value="Unassembled WGS sequence"/>
</dbReference>
<evidence type="ECO:0000256" key="1">
    <source>
        <dbReference type="ARBA" id="ARBA00022679"/>
    </source>
</evidence>
<evidence type="ECO:0000313" key="3">
    <source>
        <dbReference type="EMBL" id="KMZ62883.1"/>
    </source>
</evidence>
<name>A0A0K9P1L9_ZOSMR</name>
<dbReference type="GO" id="GO:0016740">
    <property type="term" value="F:transferase activity"/>
    <property type="evidence" value="ECO:0007669"/>
    <property type="project" value="UniProtKB-KW"/>
</dbReference>
<dbReference type="PROSITE" id="PS50926">
    <property type="entry name" value="TRAM"/>
    <property type="match status" value="1"/>
</dbReference>
<evidence type="ECO:0000313" key="4">
    <source>
        <dbReference type="Proteomes" id="UP000036987"/>
    </source>
</evidence>
<comment type="caution">
    <text evidence="3">The sequence shown here is derived from an EMBL/GenBank/DDBJ whole genome shotgun (WGS) entry which is preliminary data.</text>
</comment>
<dbReference type="PANTHER" id="PTHR11918">
    <property type="entry name" value="RADICAL SAM PROTEINS"/>
    <property type="match status" value="1"/>
</dbReference>
<dbReference type="STRING" id="29655.A0A0K9P1L9"/>
<dbReference type="AlphaFoldDB" id="A0A0K9P1L9"/>
<accession>A0A0K9P1L9</accession>
<reference evidence="4" key="1">
    <citation type="journal article" date="2016" name="Nature">
        <title>The genome of the seagrass Zostera marina reveals angiosperm adaptation to the sea.</title>
        <authorList>
            <person name="Olsen J.L."/>
            <person name="Rouze P."/>
            <person name="Verhelst B."/>
            <person name="Lin Y.-C."/>
            <person name="Bayer T."/>
            <person name="Collen J."/>
            <person name="Dattolo E."/>
            <person name="De Paoli E."/>
            <person name="Dittami S."/>
            <person name="Maumus F."/>
            <person name="Michel G."/>
            <person name="Kersting A."/>
            <person name="Lauritano C."/>
            <person name="Lohaus R."/>
            <person name="Toepel M."/>
            <person name="Tonon T."/>
            <person name="Vanneste K."/>
            <person name="Amirebrahimi M."/>
            <person name="Brakel J."/>
            <person name="Bostroem C."/>
            <person name="Chovatia M."/>
            <person name="Grimwood J."/>
            <person name="Jenkins J.W."/>
            <person name="Jueterbock A."/>
            <person name="Mraz A."/>
            <person name="Stam W.T."/>
            <person name="Tice H."/>
            <person name="Bornberg-Bauer E."/>
            <person name="Green P.J."/>
            <person name="Pearson G.A."/>
            <person name="Procaccini G."/>
            <person name="Duarte C.M."/>
            <person name="Schmutz J."/>
            <person name="Reusch T.B.H."/>
            <person name="Van de Peer Y."/>
        </authorList>
    </citation>
    <scope>NUCLEOTIDE SEQUENCE [LARGE SCALE GENOMIC DNA]</scope>
    <source>
        <strain evidence="4">cv. Finnish</strain>
    </source>
</reference>
<dbReference type="PANTHER" id="PTHR11918:SF45">
    <property type="entry name" value="THREONYLCARBAMOYLADENOSINE TRNA METHYLTHIOTRANSFERASE"/>
    <property type="match status" value="1"/>
</dbReference>
<feature type="domain" description="TRAM" evidence="2">
    <location>
        <begin position="27"/>
        <end position="89"/>
    </location>
</feature>
<gene>
    <name evidence="3" type="ORF">ZOSMA_43G00650</name>
</gene>
<keyword evidence="4" id="KW-1185">Reference proteome</keyword>
<dbReference type="EMBL" id="LFYR01001305">
    <property type="protein sequence ID" value="KMZ62883.1"/>
    <property type="molecule type" value="Genomic_DNA"/>
</dbReference>